<evidence type="ECO:0000313" key="2">
    <source>
        <dbReference type="Proteomes" id="UP000270094"/>
    </source>
</evidence>
<name>A0A3P7J9A1_STRVU</name>
<feature type="non-terminal residue" evidence="1">
    <location>
        <position position="97"/>
    </location>
</feature>
<protein>
    <submittedName>
        <fullName evidence="1">Uncharacterized protein</fullName>
    </submittedName>
</protein>
<evidence type="ECO:0000313" key="1">
    <source>
        <dbReference type="EMBL" id="VDM72767.1"/>
    </source>
</evidence>
<sequence>MSANFSCEDLPLPFEFPKQYFINAFVHTRNQIEVFFPHCTKSYMKDVIMKFDEERADKENSAGLLQFTVKNDVIVAYRSIIDQRNNRLAVVGVQWRM</sequence>
<dbReference type="Proteomes" id="UP000270094">
    <property type="component" value="Unassembled WGS sequence"/>
</dbReference>
<dbReference type="AlphaFoldDB" id="A0A3P7J9A1"/>
<reference evidence="1 2" key="1">
    <citation type="submission" date="2018-11" db="EMBL/GenBank/DDBJ databases">
        <authorList>
            <consortium name="Pathogen Informatics"/>
        </authorList>
    </citation>
    <scope>NUCLEOTIDE SEQUENCE [LARGE SCALE GENOMIC DNA]</scope>
</reference>
<keyword evidence="2" id="KW-1185">Reference proteome</keyword>
<dbReference type="OrthoDB" id="10054666at2759"/>
<proteinExistence type="predicted"/>
<dbReference type="EMBL" id="UYYB01027138">
    <property type="protein sequence ID" value="VDM72767.1"/>
    <property type="molecule type" value="Genomic_DNA"/>
</dbReference>
<accession>A0A3P7J9A1</accession>
<gene>
    <name evidence="1" type="ORF">SVUK_LOCUS7765</name>
</gene>
<organism evidence="1 2">
    <name type="scientific">Strongylus vulgaris</name>
    <name type="common">Blood worm</name>
    <dbReference type="NCBI Taxonomy" id="40348"/>
    <lineage>
        <taxon>Eukaryota</taxon>
        <taxon>Metazoa</taxon>
        <taxon>Ecdysozoa</taxon>
        <taxon>Nematoda</taxon>
        <taxon>Chromadorea</taxon>
        <taxon>Rhabditida</taxon>
        <taxon>Rhabditina</taxon>
        <taxon>Rhabditomorpha</taxon>
        <taxon>Strongyloidea</taxon>
        <taxon>Strongylidae</taxon>
        <taxon>Strongylus</taxon>
    </lineage>
</organism>